<accession>A0A9X7W4B3</accession>
<feature type="transmembrane region" description="Helical" evidence="6">
    <location>
        <begin position="315"/>
        <end position="336"/>
    </location>
</feature>
<feature type="domain" description="Major facilitator superfamily (MFS) profile" evidence="7">
    <location>
        <begin position="1"/>
        <end position="495"/>
    </location>
</feature>
<dbReference type="Proteomes" id="UP000663505">
    <property type="component" value="Chromosome"/>
</dbReference>
<dbReference type="InterPro" id="IPR011701">
    <property type="entry name" value="MFS"/>
</dbReference>
<evidence type="ECO:0000256" key="5">
    <source>
        <dbReference type="ARBA" id="ARBA00023136"/>
    </source>
</evidence>
<evidence type="ECO:0000313" key="8">
    <source>
        <dbReference type="EMBL" id="QSO50082.1"/>
    </source>
</evidence>
<feature type="transmembrane region" description="Helical" evidence="6">
    <location>
        <begin position="472"/>
        <end position="493"/>
    </location>
</feature>
<feature type="transmembrane region" description="Helical" evidence="6">
    <location>
        <begin position="254"/>
        <end position="276"/>
    </location>
</feature>
<feature type="transmembrane region" description="Helical" evidence="6">
    <location>
        <begin position="342"/>
        <end position="365"/>
    </location>
</feature>
<dbReference type="CDD" id="cd17321">
    <property type="entry name" value="MFS_MMR_MDR_like"/>
    <property type="match status" value="1"/>
</dbReference>
<evidence type="ECO:0000256" key="1">
    <source>
        <dbReference type="ARBA" id="ARBA00004651"/>
    </source>
</evidence>
<keyword evidence="2" id="KW-0813">Transport</keyword>
<dbReference type="InterPro" id="IPR005829">
    <property type="entry name" value="Sugar_transporter_CS"/>
</dbReference>
<sequence>MGGLDNGIMSSALTTLIHSFHVSASWGAWMITIYTLGLAVSVPIMAKLSDRYGRKRMFLISVVLFGLGSMSVALSHNFTLLLISRVLQSIGGGGIFPIANGYVVATVPVERQGRALGMIGGMNGIAAILGPNIGSFLLSLTNDWHWLFWINVPIAVLLVIFGARSITESKAPTKGRLDTLGIIVLSVGMLGLMYGLTNLKGANLLDSLVTPQVYGFVGVGIVLLIIFLWYESVIDRRGDDPLIPMSFLRPELRWTLAIGLASGLLLSSVIFLPAFVQLFLGWPASQAGYWYTPMALFSGVGAMGGGAFMDKRGPITTLIFGFVTAAIGSALFPLWVTTTWQMVIASSLVGLGIGITLGAPLNFMITERVPDNKSTALGILSLVREVGLTLGPTIFSGFLTRSMAQFPQEIVKNLGAIGISPSQVPSSELARMKGVQSFGDLTGQIHQIPSVPIQKAILKALHDVSSQGFGHLYWAAFVIAVVSLLFILLAGMYRRRSVSKTSTLPAQS</sequence>
<feature type="transmembrane region" description="Helical" evidence="6">
    <location>
        <begin position="175"/>
        <end position="194"/>
    </location>
</feature>
<reference evidence="8 9" key="1">
    <citation type="submission" date="2021-02" db="EMBL/GenBank/DDBJ databases">
        <title>Alicyclobacillus curvatus sp. nov. and Alicyclobacillus mengziensis sp. nov., two acidophilic bacteria isolated from acid mine drainage.</title>
        <authorList>
            <person name="Huang Y."/>
        </authorList>
    </citation>
    <scope>NUCLEOTIDE SEQUENCE [LARGE SCALE GENOMIC DNA]</scope>
    <source>
        <strain evidence="8 9">S30H14</strain>
    </source>
</reference>
<protein>
    <submittedName>
        <fullName evidence="8">MFS transporter</fullName>
    </submittedName>
</protein>
<evidence type="ECO:0000256" key="6">
    <source>
        <dbReference type="SAM" id="Phobius"/>
    </source>
</evidence>
<feature type="transmembrane region" description="Helical" evidence="6">
    <location>
        <begin position="144"/>
        <end position="163"/>
    </location>
</feature>
<dbReference type="EMBL" id="CP071182">
    <property type="protein sequence ID" value="QSO50082.1"/>
    <property type="molecule type" value="Genomic_DNA"/>
</dbReference>
<feature type="transmembrane region" description="Helical" evidence="6">
    <location>
        <begin position="377"/>
        <end position="399"/>
    </location>
</feature>
<dbReference type="Gene3D" id="1.20.1720.10">
    <property type="entry name" value="Multidrug resistance protein D"/>
    <property type="match status" value="1"/>
</dbReference>
<organism evidence="8 9">
    <name type="scientific">Alicyclobacillus mengziensis</name>
    <dbReference type="NCBI Taxonomy" id="2931921"/>
    <lineage>
        <taxon>Bacteria</taxon>
        <taxon>Bacillati</taxon>
        <taxon>Bacillota</taxon>
        <taxon>Bacilli</taxon>
        <taxon>Bacillales</taxon>
        <taxon>Alicyclobacillaceae</taxon>
        <taxon>Alicyclobacillus</taxon>
    </lineage>
</organism>
<dbReference type="AlphaFoldDB" id="A0A9X7W4B3"/>
<keyword evidence="5 6" id="KW-0472">Membrane</keyword>
<dbReference type="InterPro" id="IPR020846">
    <property type="entry name" value="MFS_dom"/>
</dbReference>
<dbReference type="PANTHER" id="PTHR23501">
    <property type="entry name" value="MAJOR FACILITATOR SUPERFAMILY"/>
    <property type="match status" value="1"/>
</dbReference>
<dbReference type="Pfam" id="PF07690">
    <property type="entry name" value="MFS_1"/>
    <property type="match status" value="1"/>
</dbReference>
<evidence type="ECO:0000313" key="9">
    <source>
        <dbReference type="Proteomes" id="UP000663505"/>
    </source>
</evidence>
<dbReference type="PROSITE" id="PS00216">
    <property type="entry name" value="SUGAR_TRANSPORT_1"/>
    <property type="match status" value="1"/>
</dbReference>
<feature type="transmembrane region" description="Helical" evidence="6">
    <location>
        <begin position="115"/>
        <end position="138"/>
    </location>
</feature>
<dbReference type="PANTHER" id="PTHR23501:SF190">
    <property type="entry name" value="MAJOR FACILITATOR SUPERFAMILY MFS_1"/>
    <property type="match status" value="1"/>
</dbReference>
<keyword evidence="9" id="KW-1185">Reference proteome</keyword>
<proteinExistence type="predicted"/>
<dbReference type="InterPro" id="IPR036259">
    <property type="entry name" value="MFS_trans_sf"/>
</dbReference>
<keyword evidence="4 6" id="KW-1133">Transmembrane helix</keyword>
<feature type="transmembrane region" description="Helical" evidence="6">
    <location>
        <begin position="288"/>
        <end position="308"/>
    </location>
</feature>
<name>A0A9X7W4B3_9BACL</name>
<gene>
    <name evidence="8" type="ORF">JZ786_23815</name>
</gene>
<evidence type="ECO:0000256" key="3">
    <source>
        <dbReference type="ARBA" id="ARBA00022692"/>
    </source>
</evidence>
<dbReference type="PROSITE" id="PS50850">
    <property type="entry name" value="MFS"/>
    <property type="match status" value="1"/>
</dbReference>
<feature type="transmembrane region" description="Helical" evidence="6">
    <location>
        <begin position="82"/>
        <end position="103"/>
    </location>
</feature>
<comment type="subcellular location">
    <subcellularLocation>
        <location evidence="1">Cell membrane</location>
        <topology evidence="1">Multi-pass membrane protein</topology>
    </subcellularLocation>
</comment>
<dbReference type="GO" id="GO:0022857">
    <property type="term" value="F:transmembrane transporter activity"/>
    <property type="evidence" value="ECO:0007669"/>
    <property type="project" value="InterPro"/>
</dbReference>
<dbReference type="PRINTS" id="PR01036">
    <property type="entry name" value="TCRTETB"/>
</dbReference>
<evidence type="ECO:0000259" key="7">
    <source>
        <dbReference type="PROSITE" id="PS50850"/>
    </source>
</evidence>
<evidence type="ECO:0000256" key="4">
    <source>
        <dbReference type="ARBA" id="ARBA00022989"/>
    </source>
</evidence>
<dbReference type="KEGG" id="afx:JZ786_23815"/>
<dbReference type="Gene3D" id="1.20.1250.20">
    <property type="entry name" value="MFS general substrate transporter like domains"/>
    <property type="match status" value="1"/>
</dbReference>
<dbReference type="GO" id="GO:0005886">
    <property type="term" value="C:plasma membrane"/>
    <property type="evidence" value="ECO:0007669"/>
    <property type="project" value="UniProtKB-SubCell"/>
</dbReference>
<evidence type="ECO:0000256" key="2">
    <source>
        <dbReference type="ARBA" id="ARBA00022448"/>
    </source>
</evidence>
<dbReference type="SUPFAM" id="SSF103473">
    <property type="entry name" value="MFS general substrate transporter"/>
    <property type="match status" value="1"/>
</dbReference>
<keyword evidence="3 6" id="KW-0812">Transmembrane</keyword>
<feature type="transmembrane region" description="Helical" evidence="6">
    <location>
        <begin position="58"/>
        <end position="76"/>
    </location>
</feature>
<feature type="transmembrane region" description="Helical" evidence="6">
    <location>
        <begin position="214"/>
        <end position="233"/>
    </location>
</feature>
<feature type="transmembrane region" description="Helical" evidence="6">
    <location>
        <begin position="26"/>
        <end position="46"/>
    </location>
</feature>